<dbReference type="PANTHER" id="PTHR45978:SF9">
    <property type="entry name" value="SPX DOMAIN-CONTAINING PROTEIN 5"/>
    <property type="match status" value="1"/>
</dbReference>
<dbReference type="PANTHER" id="PTHR45978">
    <property type="entry name" value="SPX DOMAIN-CONTAINING PROTEIN 3"/>
    <property type="match status" value="1"/>
</dbReference>
<dbReference type="GO" id="GO:0016036">
    <property type="term" value="P:cellular response to phosphate starvation"/>
    <property type="evidence" value="ECO:0007669"/>
    <property type="project" value="InterPro"/>
</dbReference>
<evidence type="ECO:0000256" key="1">
    <source>
        <dbReference type="SAM" id="MobiDB-lite"/>
    </source>
</evidence>
<evidence type="ECO:0000313" key="3">
    <source>
        <dbReference type="Proteomes" id="UP000823388"/>
    </source>
</evidence>
<accession>A0A8T0TT48</accession>
<dbReference type="InterPro" id="IPR031142">
    <property type="entry name" value="SPX_prot"/>
</dbReference>
<feature type="compositionally biased region" description="Pro residues" evidence="1">
    <location>
        <begin position="35"/>
        <end position="48"/>
    </location>
</feature>
<feature type="compositionally biased region" description="Low complexity" evidence="1">
    <location>
        <begin position="49"/>
        <end position="65"/>
    </location>
</feature>
<organism evidence="2 3">
    <name type="scientific">Panicum virgatum</name>
    <name type="common">Blackwell switchgrass</name>
    <dbReference type="NCBI Taxonomy" id="38727"/>
    <lineage>
        <taxon>Eukaryota</taxon>
        <taxon>Viridiplantae</taxon>
        <taxon>Streptophyta</taxon>
        <taxon>Embryophyta</taxon>
        <taxon>Tracheophyta</taxon>
        <taxon>Spermatophyta</taxon>
        <taxon>Magnoliopsida</taxon>
        <taxon>Liliopsida</taxon>
        <taxon>Poales</taxon>
        <taxon>Poaceae</taxon>
        <taxon>PACMAD clade</taxon>
        <taxon>Panicoideae</taxon>
        <taxon>Panicodae</taxon>
        <taxon>Paniceae</taxon>
        <taxon>Panicinae</taxon>
        <taxon>Panicum</taxon>
        <taxon>Panicum sect. Hiantes</taxon>
    </lineage>
</organism>
<name>A0A8T0TT48_PANVG</name>
<dbReference type="AlphaFoldDB" id="A0A8T0TT48"/>
<dbReference type="EMBL" id="CM029043">
    <property type="protein sequence ID" value="KAG2612143.1"/>
    <property type="molecule type" value="Genomic_DNA"/>
</dbReference>
<evidence type="ECO:0000313" key="2">
    <source>
        <dbReference type="EMBL" id="KAG2612143.1"/>
    </source>
</evidence>
<comment type="caution">
    <text evidence="2">The sequence shown here is derived from an EMBL/GenBank/DDBJ whole genome shotgun (WGS) entry which is preliminary data.</text>
</comment>
<gene>
    <name evidence="2" type="ORF">PVAP13_4KG231210</name>
</gene>
<dbReference type="Proteomes" id="UP000823388">
    <property type="component" value="Chromosome 4K"/>
</dbReference>
<keyword evidence="3" id="KW-1185">Reference proteome</keyword>
<feature type="region of interest" description="Disordered" evidence="1">
    <location>
        <begin position="29"/>
        <end position="80"/>
    </location>
</feature>
<protein>
    <submittedName>
        <fullName evidence="2">Uncharacterized protein</fullName>
    </submittedName>
</protein>
<proteinExistence type="predicted"/>
<sequence length="257" mass="27890">MPLLPHIHCPCLPPLLLSHCRRRVNAAWSSSAAPTPSPPWCPPPPPRPTSSRSSMPRSSSTPSFSSRRRSSSSGRGQELQERIQWAAEAKPSSAAHAEIARIQCEVVDFHGQMVLLLNYSSINYRPRQDPQEVRQAHGGVLRLPVITGVLQQPFFTTDLISEIVRDCEAMMEAVFPATATAAVFAASRDLEERQALAAAEQGQLHHRRLLAFSHIGGHFSLLELARARLAAAWGWSAAGVVLLQLAGGGSAARMTTS</sequence>
<reference evidence="2" key="1">
    <citation type="submission" date="2020-05" db="EMBL/GenBank/DDBJ databases">
        <title>WGS assembly of Panicum virgatum.</title>
        <authorList>
            <person name="Lovell J.T."/>
            <person name="Jenkins J."/>
            <person name="Shu S."/>
            <person name="Juenger T.E."/>
            <person name="Schmutz J."/>
        </authorList>
    </citation>
    <scope>NUCLEOTIDE SEQUENCE</scope>
    <source>
        <strain evidence="2">AP13</strain>
    </source>
</reference>